<dbReference type="InParanoid" id="U5DQ05"/>
<keyword evidence="2" id="KW-1185">Reference proteome</keyword>
<dbReference type="EMBL" id="ASSJ01000004">
    <property type="protein sequence ID" value="ERN42942.1"/>
    <property type="molecule type" value="Genomic_DNA"/>
</dbReference>
<dbReference type="STRING" id="582515.KR51_00002470"/>
<evidence type="ECO:0000313" key="2">
    <source>
        <dbReference type="Proteomes" id="UP000016960"/>
    </source>
</evidence>
<evidence type="ECO:0000313" key="1">
    <source>
        <dbReference type="EMBL" id="ERN42942.1"/>
    </source>
</evidence>
<protein>
    <submittedName>
        <fullName evidence="1">Uncharacterized protein</fullName>
    </submittedName>
</protein>
<organism evidence="1 2">
    <name type="scientific">Rubidibacter lacunae KORDI 51-2</name>
    <dbReference type="NCBI Taxonomy" id="582515"/>
    <lineage>
        <taxon>Bacteria</taxon>
        <taxon>Bacillati</taxon>
        <taxon>Cyanobacteriota</taxon>
        <taxon>Cyanophyceae</taxon>
        <taxon>Oscillatoriophycideae</taxon>
        <taxon>Chroococcales</taxon>
        <taxon>Aphanothecaceae</taxon>
        <taxon>Rubidibacter</taxon>
    </lineage>
</organism>
<dbReference type="Proteomes" id="UP000016960">
    <property type="component" value="Unassembled WGS sequence"/>
</dbReference>
<gene>
    <name evidence="1" type="ORF">KR51_00002470</name>
</gene>
<accession>U5DQ05</accession>
<name>U5DQ05_9CHRO</name>
<dbReference type="RefSeq" id="WP_022603965.1">
    <property type="nucleotide sequence ID" value="NZ_ASSJ01000004.1"/>
</dbReference>
<comment type="caution">
    <text evidence="1">The sequence shown here is derived from an EMBL/GenBank/DDBJ whole genome shotgun (WGS) entry which is preliminary data.</text>
</comment>
<proteinExistence type="predicted"/>
<dbReference type="AlphaFoldDB" id="U5DQ05"/>
<reference evidence="1 2" key="1">
    <citation type="submission" date="2013-05" db="EMBL/GenBank/DDBJ databases">
        <title>Draft genome sequence of Rubidibacter lacunae KORDI 51-2.</title>
        <authorList>
            <person name="Choi D.H."/>
            <person name="Noh J.H."/>
            <person name="Kwon K.-K."/>
            <person name="Lee J.-H."/>
            <person name="Ryu J.-Y."/>
        </authorList>
    </citation>
    <scope>NUCLEOTIDE SEQUENCE [LARGE SCALE GENOMIC DNA]</scope>
    <source>
        <strain evidence="1 2">KORDI 51-2</strain>
    </source>
</reference>
<sequence length="72" mass="8042">MVVLTRATQLSDCSPQATDRCSFPALHLAIDLESRAARWQLRRRPGDRVENRIAFGYAGSDELTTEAIALPR</sequence>